<dbReference type="RefSeq" id="WP_006565987.1">
    <property type="nucleotide sequence ID" value="NZ_BAABZP010000001.1"/>
</dbReference>
<dbReference type="EMBL" id="CACRSQ010000007">
    <property type="protein sequence ID" value="VYT37175.1"/>
    <property type="molecule type" value="Genomic_DNA"/>
</dbReference>
<organism evidence="2">
    <name type="scientific">Anaerostipes caccae</name>
    <dbReference type="NCBI Taxonomy" id="105841"/>
    <lineage>
        <taxon>Bacteria</taxon>
        <taxon>Bacillati</taxon>
        <taxon>Bacillota</taxon>
        <taxon>Clostridia</taxon>
        <taxon>Lachnospirales</taxon>
        <taxon>Lachnospiraceae</taxon>
        <taxon>Anaerostipes</taxon>
    </lineage>
</organism>
<dbReference type="InterPro" id="IPR036075">
    <property type="entry name" value="ARMT-1-like_metal-bd_sf"/>
</dbReference>
<name>A0A6N2W3P6_9FIRM</name>
<accession>A0A6N2W3P6</accession>
<dbReference type="AlphaFoldDB" id="A0A6N2W3P6"/>
<feature type="domain" description="Damage-control phosphatase ARMT1-like metal-binding" evidence="1">
    <location>
        <begin position="5"/>
        <end position="276"/>
    </location>
</feature>
<evidence type="ECO:0000313" key="2">
    <source>
        <dbReference type="EMBL" id="VYT37175.1"/>
    </source>
</evidence>
<protein>
    <recommendedName>
        <fullName evidence="1">Damage-control phosphatase ARMT1-like metal-binding domain-containing protein</fullName>
    </recommendedName>
</protein>
<dbReference type="Gene3D" id="1.10.285.20">
    <property type="entry name" value="Uncharacterised protein PF01937, DUF89, domain 2"/>
    <property type="match status" value="1"/>
</dbReference>
<evidence type="ECO:0000259" key="1">
    <source>
        <dbReference type="Pfam" id="PF01937"/>
    </source>
</evidence>
<dbReference type="Pfam" id="PF01937">
    <property type="entry name" value="ARMT1-like_dom"/>
    <property type="match status" value="1"/>
</dbReference>
<reference evidence="2" key="1">
    <citation type="submission" date="2019-11" db="EMBL/GenBank/DDBJ databases">
        <authorList>
            <person name="Feng L."/>
        </authorList>
    </citation>
    <scope>NUCLEOTIDE SEQUENCE</scope>
    <source>
        <strain evidence="2">AcaccaeLFYP115</strain>
    </source>
</reference>
<dbReference type="InterPro" id="IPR014444">
    <property type="entry name" value="PH1575-like"/>
</dbReference>
<sequence length="287" mass="32939">MRTGKYCRECLFRSEERKVEQEQNEEKKHLFLDQVRAVLRDEDLELSPPEYLAEFTELYERHFGEQTAFDPLKKHFNELMLKKEPEIRRRIEASEDPVATAIRAAQAGNYIDYIALGEVDGDQLEQLLFQNGEKGLKPEVYDSFRTDLSSAENLVYITDNCGEIVVDKVLIQELKKLYPQVNVTVIVRGACVANDASMEDAVQVGLPDEARVIGNGTRIAGTSLNRINREAKELIERADLIIAKGQGNYETLSGCGLNVYYLFLCKCDYFVKRFEGEYLQHMFIKEM</sequence>
<dbReference type="SUPFAM" id="SSF111321">
    <property type="entry name" value="AF1104-like"/>
    <property type="match status" value="1"/>
</dbReference>
<dbReference type="PIRSF" id="PIRSF006593">
    <property type="entry name" value="UCP006593"/>
    <property type="match status" value="1"/>
</dbReference>
<gene>
    <name evidence="2" type="ORF">ACLFYP115_03065</name>
</gene>
<proteinExistence type="predicted"/>
<dbReference type="InterPro" id="IPR002791">
    <property type="entry name" value="ARMT1-like_metal-bd"/>
</dbReference>
<dbReference type="Gene3D" id="3.40.50.10880">
    <property type="entry name" value="Uncharacterised protein PF01937, DUF89, domain 3"/>
    <property type="match status" value="1"/>
</dbReference>